<sequence>MPIIILVIGITVSCERDDLCPESTSTTPSLIIRTFDVNEQENKKNVFGLTIKGEGNNNFLEGYKTATRDSIVLPLKTIGSSTVYNFYSNSTIDDNGTPTDESDDVISGNLDVITITYTTETVFVSRACGYKTIFNDVVISVEDDSDNWIQLIQPVNNPQSVEDEAAAHFKLFH</sequence>
<dbReference type="RefSeq" id="WP_237240723.1">
    <property type="nucleotide sequence ID" value="NZ_JAKKDU010000018.1"/>
</dbReference>
<keyword evidence="2" id="KW-1185">Reference proteome</keyword>
<dbReference type="EMBL" id="JAKKDU010000018">
    <property type="protein sequence ID" value="MCF7569392.1"/>
    <property type="molecule type" value="Genomic_DNA"/>
</dbReference>
<dbReference type="Proteomes" id="UP001199795">
    <property type="component" value="Unassembled WGS sequence"/>
</dbReference>
<reference evidence="1" key="1">
    <citation type="submission" date="2022-01" db="EMBL/GenBank/DDBJ databases">
        <title>Draft genome sequence of Sabulilitoribacter arenilitoris KCTC 52401.</title>
        <authorList>
            <person name="Oh J.-S."/>
        </authorList>
    </citation>
    <scope>NUCLEOTIDE SEQUENCE</scope>
    <source>
        <strain evidence="1">HMF6543</strain>
    </source>
</reference>
<dbReference type="Pfam" id="PF20050">
    <property type="entry name" value="DUF6452"/>
    <property type="match status" value="1"/>
</dbReference>
<accession>A0AAE3JMJ5</accession>
<name>A0AAE3JMJ5_9FLAO</name>
<dbReference type="AlphaFoldDB" id="A0AAE3JMJ5"/>
<proteinExistence type="predicted"/>
<evidence type="ECO:0000313" key="2">
    <source>
        <dbReference type="Proteomes" id="UP001199795"/>
    </source>
</evidence>
<dbReference type="InterPro" id="IPR045607">
    <property type="entry name" value="DUF6452"/>
</dbReference>
<organism evidence="1 2">
    <name type="scientific">Wocania arenilitoris</name>
    <dbReference type="NCBI Taxonomy" id="2044858"/>
    <lineage>
        <taxon>Bacteria</taxon>
        <taxon>Pseudomonadati</taxon>
        <taxon>Bacteroidota</taxon>
        <taxon>Flavobacteriia</taxon>
        <taxon>Flavobacteriales</taxon>
        <taxon>Flavobacteriaceae</taxon>
        <taxon>Wocania</taxon>
    </lineage>
</organism>
<comment type="caution">
    <text evidence="1">The sequence shown here is derived from an EMBL/GenBank/DDBJ whole genome shotgun (WGS) entry which is preliminary data.</text>
</comment>
<gene>
    <name evidence="1" type="ORF">L3X37_13640</name>
</gene>
<protein>
    <submittedName>
        <fullName evidence="1">DUF6452 family protein</fullName>
    </submittedName>
</protein>
<evidence type="ECO:0000313" key="1">
    <source>
        <dbReference type="EMBL" id="MCF7569392.1"/>
    </source>
</evidence>